<organism evidence="1 2">
    <name type="scientific">Dendrolimus kikuchii</name>
    <dbReference type="NCBI Taxonomy" id="765133"/>
    <lineage>
        <taxon>Eukaryota</taxon>
        <taxon>Metazoa</taxon>
        <taxon>Ecdysozoa</taxon>
        <taxon>Arthropoda</taxon>
        <taxon>Hexapoda</taxon>
        <taxon>Insecta</taxon>
        <taxon>Pterygota</taxon>
        <taxon>Neoptera</taxon>
        <taxon>Endopterygota</taxon>
        <taxon>Lepidoptera</taxon>
        <taxon>Glossata</taxon>
        <taxon>Ditrysia</taxon>
        <taxon>Bombycoidea</taxon>
        <taxon>Lasiocampidae</taxon>
        <taxon>Dendrolimus</taxon>
    </lineage>
</organism>
<gene>
    <name evidence="1" type="ORF">K1T71_000250</name>
</gene>
<keyword evidence="2" id="KW-1185">Reference proteome</keyword>
<name>A0ACC1DIU5_9NEOP</name>
<evidence type="ECO:0000313" key="1">
    <source>
        <dbReference type="EMBL" id="KAJ0183827.1"/>
    </source>
</evidence>
<protein>
    <submittedName>
        <fullName evidence="1">Uncharacterized protein</fullName>
    </submittedName>
</protein>
<sequence>MSLEEKTTPAVCQSHLMGATSTGNMLLQQDDDDEFEDASDELSTSLMDLDIAFDDCERAIRKFFNNELVEAMEIMKPWARSSLYHSLGTAIFEFIPAMLTFDHTQISRALTAIKACICICNQHRKYTTFVESIGSLIRKPNYSTYTDIEAHAELCYAEALLLQAAMTIMEGEDLTGLIKGTIKVKNCYNSYKERLYDQLWSNPLQNYFQDCHPVGYSISILIISLLDIFLQNAFGLAELEASSKSPGLRSVLCDLTLLAYHLVICQFIGAEEDVEVCDRILKEQLKVYRDGVWFLIFKGRLELMRGSFNQAIVTYNTAIASQDIWKQFHHVCYWEIMWANGLIMDWREAAFYAQKLINESTWSRTIYSYAKAAMLLQLNIHMSKEEKLECNQLLVKAGHYKQRIAGKSLPMEKFVIKRSARYQAQGGWLLLPGIELICLWNMFHILSANHMATSDVLKVIKTTEECIDSGPKNWMGRYEADNRALVRYLHGCCLAHMGLPNLAIAALDSVFEFKNDLKEDTFLLPYSLVEIAMCHHQLGQSDQALLLLQDARKRFSGYSLESRLQFRIHSKMDIIKGSIKVEASNQVTSL</sequence>
<dbReference type="Proteomes" id="UP000824533">
    <property type="component" value="Linkage Group LG01"/>
</dbReference>
<evidence type="ECO:0000313" key="2">
    <source>
        <dbReference type="Proteomes" id="UP000824533"/>
    </source>
</evidence>
<proteinExistence type="predicted"/>
<reference evidence="1 2" key="1">
    <citation type="journal article" date="2021" name="Front. Genet.">
        <title>Chromosome-Level Genome Assembly Reveals Significant Gene Expansion in the Toll and IMD Signaling Pathways of Dendrolimus kikuchii.</title>
        <authorList>
            <person name="Zhou J."/>
            <person name="Wu P."/>
            <person name="Xiong Z."/>
            <person name="Liu N."/>
            <person name="Zhao N."/>
            <person name="Ji M."/>
            <person name="Qiu Y."/>
            <person name="Yang B."/>
        </authorList>
    </citation>
    <scope>NUCLEOTIDE SEQUENCE [LARGE SCALE GENOMIC DNA]</scope>
    <source>
        <strain evidence="1">Ann1</strain>
    </source>
</reference>
<accession>A0ACC1DIU5</accession>
<comment type="caution">
    <text evidence="1">The sequence shown here is derived from an EMBL/GenBank/DDBJ whole genome shotgun (WGS) entry which is preliminary data.</text>
</comment>
<dbReference type="EMBL" id="CM034387">
    <property type="protein sequence ID" value="KAJ0183827.1"/>
    <property type="molecule type" value="Genomic_DNA"/>
</dbReference>